<dbReference type="Gene3D" id="2.40.30.170">
    <property type="match status" value="1"/>
</dbReference>
<dbReference type="KEGG" id="dfn:CVE23_09400"/>
<dbReference type="PANTHER" id="PTHR32347">
    <property type="entry name" value="EFFLUX SYSTEM COMPONENT YKNX-RELATED"/>
    <property type="match status" value="1"/>
</dbReference>
<protein>
    <submittedName>
        <fullName evidence="4">RND transporter</fullName>
    </submittedName>
</protein>
<organism evidence="4 5">
    <name type="scientific">Dickeya fangzhongdai</name>
    <dbReference type="NCBI Taxonomy" id="1778540"/>
    <lineage>
        <taxon>Bacteria</taxon>
        <taxon>Pseudomonadati</taxon>
        <taxon>Pseudomonadota</taxon>
        <taxon>Gammaproteobacteria</taxon>
        <taxon>Enterobacterales</taxon>
        <taxon>Pectobacteriaceae</taxon>
        <taxon>Dickeya</taxon>
    </lineage>
</organism>
<dbReference type="GeneID" id="66564545"/>
<evidence type="ECO:0000256" key="2">
    <source>
        <dbReference type="ARBA" id="ARBA00023054"/>
    </source>
</evidence>
<proteinExistence type="predicted"/>
<keyword evidence="5" id="KW-1185">Reference proteome</keyword>
<dbReference type="GO" id="GO:0030313">
    <property type="term" value="C:cell envelope"/>
    <property type="evidence" value="ECO:0007669"/>
    <property type="project" value="UniProtKB-SubCell"/>
</dbReference>
<evidence type="ECO:0000256" key="3">
    <source>
        <dbReference type="SAM" id="Phobius"/>
    </source>
</evidence>
<dbReference type="Gene3D" id="1.10.287.470">
    <property type="entry name" value="Helix hairpin bin"/>
    <property type="match status" value="1"/>
</dbReference>
<feature type="transmembrane region" description="Helical" evidence="3">
    <location>
        <begin position="12"/>
        <end position="32"/>
    </location>
</feature>
<dbReference type="AlphaFoldDB" id="A0A2K8QKY0"/>
<gene>
    <name evidence="4" type="ORF">CVE23_09400</name>
</gene>
<dbReference type="PANTHER" id="PTHR32347:SF23">
    <property type="entry name" value="BLL5650 PROTEIN"/>
    <property type="match status" value="1"/>
</dbReference>
<keyword evidence="3" id="KW-0812">Transmembrane</keyword>
<comment type="subcellular location">
    <subcellularLocation>
        <location evidence="1">Cell envelope</location>
    </subcellularLocation>
</comment>
<keyword evidence="2" id="KW-0175">Coiled coil</keyword>
<sequence length="426" mass="46757">MIGNVLNGGVRWRRLVLFGGVTVTLAATVLLFRPPAKEAAAETNWRAVVPSPVENHITLLAHVQAAQQYLINAPFESDISQLNVQEGQQVHKGDALLTLDTTPLQLAYRDAQAQFLKARQSLRNLRYWENSSEVMSARRALLMAEMSERDASSQLSAAEPLYQQGIIARSERDSLLQQVASRRLELQAARQALTAAQVPGNEENQAMAELELNNAEQKLQQIRDQQARSEVYAPSDGYAVRIQNGDKEKVAFPRLGQRVSAGEALFILAGVTRFEARTKADEADIEHLRPGMPAVLTSEALSGQLLAGRLRAVSPQANYIEGQPGATYDVVFDLDCCRAGQAVPRFGMSALLKITTFSDPNGMVLLPDEVGQNEQGKTAVYYRRTPQTPEEVRQIDVVGPLPQGILVTGLEPGEVRKWDCCHPAAN</sequence>
<evidence type="ECO:0000256" key="1">
    <source>
        <dbReference type="ARBA" id="ARBA00004196"/>
    </source>
</evidence>
<dbReference type="EMBL" id="CP025003">
    <property type="protein sequence ID" value="ATZ94161.1"/>
    <property type="molecule type" value="Genomic_DNA"/>
</dbReference>
<dbReference type="SUPFAM" id="SSF111369">
    <property type="entry name" value="HlyD-like secretion proteins"/>
    <property type="match status" value="1"/>
</dbReference>
<dbReference type="Gene3D" id="2.40.50.100">
    <property type="match status" value="1"/>
</dbReference>
<name>A0A2K8QKY0_9GAMM</name>
<evidence type="ECO:0000313" key="5">
    <source>
        <dbReference type="Proteomes" id="UP000231901"/>
    </source>
</evidence>
<dbReference type="InterPro" id="IPR050465">
    <property type="entry name" value="UPF0194_transport"/>
</dbReference>
<dbReference type="Proteomes" id="UP000231901">
    <property type="component" value="Chromosome"/>
</dbReference>
<keyword evidence="3" id="KW-0472">Membrane</keyword>
<accession>A0A2K8QKY0</accession>
<reference evidence="5" key="1">
    <citation type="journal article" date="2018" name="Genome Announc.">
        <title>Complete genome sequence of a Dickeya fangzhongdai type strain causing bleeding canker of pear tree trunks.</title>
        <authorList>
            <person name="Zhao Y."/>
            <person name="Tian Y."/>
            <person name="Li X."/>
            <person name="Hu B."/>
        </authorList>
    </citation>
    <scope>NUCLEOTIDE SEQUENCE [LARGE SCALE GENOMIC DNA]</scope>
    <source>
        <strain evidence="5">DSM 101947</strain>
    </source>
</reference>
<evidence type="ECO:0000313" key="4">
    <source>
        <dbReference type="EMBL" id="ATZ94161.1"/>
    </source>
</evidence>
<dbReference type="RefSeq" id="WP_100849397.1">
    <property type="nucleotide sequence ID" value="NZ_BMJF01000001.1"/>
</dbReference>
<keyword evidence="3" id="KW-1133">Transmembrane helix</keyword>